<dbReference type="AlphaFoldDB" id="A0A5C8P5H0"/>
<dbReference type="PANTHER" id="PTHR39321">
    <property type="entry name" value="NICOTINATE-NUCLEOTIDE ADENYLYLTRANSFERASE-RELATED"/>
    <property type="match status" value="1"/>
</dbReference>
<evidence type="ECO:0000313" key="13">
    <source>
        <dbReference type="EMBL" id="TXL68558.1"/>
    </source>
</evidence>
<protein>
    <recommendedName>
        <fullName evidence="11">Probable nicotinate-nucleotide adenylyltransferase</fullName>
        <ecNumber evidence="11">2.7.7.18</ecNumber>
    </recommendedName>
    <alternativeName>
        <fullName evidence="11">Deamido-NAD(+) diphosphorylase</fullName>
    </alternativeName>
    <alternativeName>
        <fullName evidence="11">Deamido-NAD(+) pyrophosphorylase</fullName>
    </alternativeName>
    <alternativeName>
        <fullName evidence="11">Nicotinate mononucleotide adenylyltransferase</fullName>
        <shortName evidence="11">NaMN adenylyltransferase</shortName>
    </alternativeName>
</protein>
<dbReference type="PANTHER" id="PTHR39321:SF3">
    <property type="entry name" value="PHOSPHOPANTETHEINE ADENYLYLTRANSFERASE"/>
    <property type="match status" value="1"/>
</dbReference>
<comment type="similarity">
    <text evidence="3 11">Belongs to the NadD family.</text>
</comment>
<comment type="pathway">
    <text evidence="2 11">Cofactor biosynthesis; NAD(+) biosynthesis; deamido-NAD(+) from nicotinate D-ribonucleotide: step 1/1.</text>
</comment>
<keyword evidence="6 11" id="KW-0548">Nucleotidyltransferase</keyword>
<dbReference type="EMBL" id="VDUY01000001">
    <property type="protein sequence ID" value="TXL68558.1"/>
    <property type="molecule type" value="Genomic_DNA"/>
</dbReference>
<evidence type="ECO:0000256" key="5">
    <source>
        <dbReference type="ARBA" id="ARBA00022679"/>
    </source>
</evidence>
<keyword evidence="4 11" id="KW-0662">Pyridine nucleotide biosynthesis</keyword>
<dbReference type="Pfam" id="PF01467">
    <property type="entry name" value="CTP_transf_like"/>
    <property type="match status" value="1"/>
</dbReference>
<dbReference type="GO" id="GO:0009435">
    <property type="term" value="P:NAD+ biosynthetic process"/>
    <property type="evidence" value="ECO:0007669"/>
    <property type="project" value="UniProtKB-UniRule"/>
</dbReference>
<name>A0A5C8P5H0_9BURK</name>
<dbReference type="UniPathway" id="UPA00253">
    <property type="reaction ID" value="UER00332"/>
</dbReference>
<dbReference type="CDD" id="cd02165">
    <property type="entry name" value="NMNAT"/>
    <property type="match status" value="1"/>
</dbReference>
<dbReference type="InterPro" id="IPR014729">
    <property type="entry name" value="Rossmann-like_a/b/a_fold"/>
</dbReference>
<evidence type="ECO:0000256" key="10">
    <source>
        <dbReference type="ARBA" id="ARBA00048721"/>
    </source>
</evidence>
<dbReference type="SUPFAM" id="SSF52374">
    <property type="entry name" value="Nucleotidylyl transferase"/>
    <property type="match status" value="1"/>
</dbReference>
<reference evidence="13 14" key="1">
    <citation type="submission" date="2019-06" db="EMBL/GenBank/DDBJ databases">
        <title>Quisquiliibacterium sp. nov., isolated from a maize field.</title>
        <authorList>
            <person name="Lin S.-Y."/>
            <person name="Tsai C.-F."/>
            <person name="Young C.-C."/>
        </authorList>
    </citation>
    <scope>NUCLEOTIDE SEQUENCE [LARGE SCALE GENOMIC DNA]</scope>
    <source>
        <strain evidence="13 14">CC-CFT501</strain>
    </source>
</reference>
<evidence type="ECO:0000256" key="7">
    <source>
        <dbReference type="ARBA" id="ARBA00022741"/>
    </source>
</evidence>
<dbReference type="NCBIfam" id="NF000840">
    <property type="entry name" value="PRK00071.1-3"/>
    <property type="match status" value="1"/>
</dbReference>
<comment type="function">
    <text evidence="1 11">Catalyzes the reversible adenylation of nicotinate mononucleotide (NaMN) to nicotinic acid adenine dinucleotide (NaAD).</text>
</comment>
<dbReference type="HAMAP" id="MF_00244">
    <property type="entry name" value="NaMN_adenylyltr"/>
    <property type="match status" value="1"/>
</dbReference>
<evidence type="ECO:0000256" key="4">
    <source>
        <dbReference type="ARBA" id="ARBA00022642"/>
    </source>
</evidence>
<keyword evidence="9 11" id="KW-0520">NAD</keyword>
<organism evidence="13 14">
    <name type="scientific">Zeimonas arvi</name>
    <dbReference type="NCBI Taxonomy" id="2498847"/>
    <lineage>
        <taxon>Bacteria</taxon>
        <taxon>Pseudomonadati</taxon>
        <taxon>Pseudomonadota</taxon>
        <taxon>Betaproteobacteria</taxon>
        <taxon>Burkholderiales</taxon>
        <taxon>Burkholderiaceae</taxon>
        <taxon>Zeimonas</taxon>
    </lineage>
</organism>
<dbReference type="Proteomes" id="UP000321548">
    <property type="component" value="Unassembled WGS sequence"/>
</dbReference>
<sequence length="221" mass="24139">MKIPVARKRIGLLGGTFDPIHVGHLALARAAQQALPLDEVRFLPTGHSWQKQGAATAAEHRLAMTRLAVGDTPGWTVDTREIDRAGATYTVDTLRELREALGPDLALVLLLGSDQLRNLATWHRYRELLQHAHIAATQRGPHRLAEFDPLVEVLVATHGCDALPDAPAGAIVFFRMPPVPVSATVLREALARGERPAELLPAPVLDYIDRHHLYQDGAARG</sequence>
<evidence type="ECO:0000313" key="14">
    <source>
        <dbReference type="Proteomes" id="UP000321548"/>
    </source>
</evidence>
<evidence type="ECO:0000256" key="1">
    <source>
        <dbReference type="ARBA" id="ARBA00002324"/>
    </source>
</evidence>
<dbReference type="InterPro" id="IPR004821">
    <property type="entry name" value="Cyt_trans-like"/>
</dbReference>
<evidence type="ECO:0000256" key="2">
    <source>
        <dbReference type="ARBA" id="ARBA00005019"/>
    </source>
</evidence>
<dbReference type="Gene3D" id="3.40.50.620">
    <property type="entry name" value="HUPs"/>
    <property type="match status" value="1"/>
</dbReference>
<keyword evidence="7 11" id="KW-0547">Nucleotide-binding</keyword>
<keyword evidence="14" id="KW-1185">Reference proteome</keyword>
<keyword evidence="8 11" id="KW-0067">ATP-binding</keyword>
<keyword evidence="5 11" id="KW-0808">Transferase</keyword>
<dbReference type="NCBIfam" id="NF000839">
    <property type="entry name" value="PRK00071.1-1"/>
    <property type="match status" value="1"/>
</dbReference>
<evidence type="ECO:0000256" key="3">
    <source>
        <dbReference type="ARBA" id="ARBA00009014"/>
    </source>
</evidence>
<evidence type="ECO:0000259" key="12">
    <source>
        <dbReference type="Pfam" id="PF01467"/>
    </source>
</evidence>
<dbReference type="EC" id="2.7.7.18" evidence="11"/>
<dbReference type="GO" id="GO:0004515">
    <property type="term" value="F:nicotinate-nucleotide adenylyltransferase activity"/>
    <property type="evidence" value="ECO:0007669"/>
    <property type="project" value="UniProtKB-UniRule"/>
</dbReference>
<evidence type="ECO:0000256" key="11">
    <source>
        <dbReference type="HAMAP-Rule" id="MF_00244"/>
    </source>
</evidence>
<proteinExistence type="inferred from homology"/>
<dbReference type="GO" id="GO:0005524">
    <property type="term" value="F:ATP binding"/>
    <property type="evidence" value="ECO:0007669"/>
    <property type="project" value="UniProtKB-KW"/>
</dbReference>
<dbReference type="NCBIfam" id="TIGR00125">
    <property type="entry name" value="cyt_tran_rel"/>
    <property type="match status" value="1"/>
</dbReference>
<evidence type="ECO:0000256" key="9">
    <source>
        <dbReference type="ARBA" id="ARBA00023027"/>
    </source>
</evidence>
<dbReference type="OrthoDB" id="5295945at2"/>
<comment type="catalytic activity">
    <reaction evidence="10 11">
        <text>nicotinate beta-D-ribonucleotide + ATP + H(+) = deamido-NAD(+) + diphosphate</text>
        <dbReference type="Rhea" id="RHEA:22860"/>
        <dbReference type="ChEBI" id="CHEBI:15378"/>
        <dbReference type="ChEBI" id="CHEBI:30616"/>
        <dbReference type="ChEBI" id="CHEBI:33019"/>
        <dbReference type="ChEBI" id="CHEBI:57502"/>
        <dbReference type="ChEBI" id="CHEBI:58437"/>
        <dbReference type="EC" id="2.7.7.18"/>
    </reaction>
</comment>
<evidence type="ECO:0000256" key="6">
    <source>
        <dbReference type="ARBA" id="ARBA00022695"/>
    </source>
</evidence>
<comment type="caution">
    <text evidence="13">The sequence shown here is derived from an EMBL/GenBank/DDBJ whole genome shotgun (WGS) entry which is preliminary data.</text>
</comment>
<accession>A0A5C8P5H0</accession>
<evidence type="ECO:0000256" key="8">
    <source>
        <dbReference type="ARBA" id="ARBA00022840"/>
    </source>
</evidence>
<dbReference type="NCBIfam" id="TIGR00482">
    <property type="entry name" value="nicotinate (nicotinamide) nucleotide adenylyltransferase"/>
    <property type="match status" value="1"/>
</dbReference>
<dbReference type="InterPro" id="IPR005248">
    <property type="entry name" value="NadD/NMNAT"/>
</dbReference>
<gene>
    <name evidence="11 13" type="primary">nadD</name>
    <name evidence="13" type="ORF">FHP08_02435</name>
</gene>
<dbReference type="RefSeq" id="WP_147702698.1">
    <property type="nucleotide sequence ID" value="NZ_VDUY01000001.1"/>
</dbReference>
<feature type="domain" description="Cytidyltransferase-like" evidence="12">
    <location>
        <begin position="12"/>
        <end position="187"/>
    </location>
</feature>